<evidence type="ECO:0000259" key="18">
    <source>
        <dbReference type="SMART" id="SM00918"/>
    </source>
</evidence>
<keyword evidence="4 16" id="KW-0812">Transmembrane</keyword>
<evidence type="ECO:0000256" key="7">
    <source>
        <dbReference type="ARBA" id="ARBA00023065"/>
    </source>
</evidence>
<evidence type="ECO:0000256" key="1">
    <source>
        <dbReference type="ARBA" id="ARBA00008685"/>
    </source>
</evidence>
<dbReference type="Gene3D" id="3.40.50.2300">
    <property type="match status" value="4"/>
</dbReference>
<dbReference type="PANTHER" id="PTHR18966">
    <property type="entry name" value="IONOTROPIC GLUTAMATE RECEPTOR"/>
    <property type="match status" value="1"/>
</dbReference>
<feature type="domain" description="Ionotropic glutamate receptor L-glutamate and glycine-binding" evidence="18">
    <location>
        <begin position="1433"/>
        <end position="1498"/>
    </location>
</feature>
<dbReference type="FunFam" id="3.40.190.10:FF:000147">
    <property type="entry name" value="Uncharacterized protein, isoform C"/>
    <property type="match status" value="2"/>
</dbReference>
<dbReference type="EnsemblMetazoa" id="AALB006850-RA">
    <property type="protein sequence ID" value="AALB006850-PA"/>
    <property type="gene ID" value="AALB006850"/>
</dbReference>
<keyword evidence="10" id="KW-0325">Glycoprotein</keyword>
<feature type="transmembrane region" description="Helical" evidence="16">
    <location>
        <begin position="1630"/>
        <end position="1652"/>
    </location>
</feature>
<evidence type="ECO:0000313" key="20">
    <source>
        <dbReference type="Proteomes" id="UP000069272"/>
    </source>
</evidence>
<evidence type="ECO:0000256" key="14">
    <source>
        <dbReference type="ARBA" id="ARBA00034104"/>
    </source>
</evidence>
<keyword evidence="3" id="KW-1003">Cell membrane</keyword>
<organism evidence="19 20">
    <name type="scientific">Anopheles albimanus</name>
    <name type="common">New world malaria mosquito</name>
    <dbReference type="NCBI Taxonomy" id="7167"/>
    <lineage>
        <taxon>Eukaryota</taxon>
        <taxon>Metazoa</taxon>
        <taxon>Ecdysozoa</taxon>
        <taxon>Arthropoda</taxon>
        <taxon>Hexapoda</taxon>
        <taxon>Insecta</taxon>
        <taxon>Pterygota</taxon>
        <taxon>Neoptera</taxon>
        <taxon>Endopterygota</taxon>
        <taxon>Diptera</taxon>
        <taxon>Nematocera</taxon>
        <taxon>Culicoidea</taxon>
        <taxon>Culicidae</taxon>
        <taxon>Anophelinae</taxon>
        <taxon>Anopheles</taxon>
    </lineage>
</organism>
<feature type="region of interest" description="Disordered" evidence="15">
    <location>
        <begin position="912"/>
        <end position="960"/>
    </location>
</feature>
<protein>
    <submittedName>
        <fullName evidence="19">Uncharacterized protein</fullName>
    </submittedName>
</protein>
<dbReference type="CDD" id="cd13714">
    <property type="entry name" value="PBP2_iGluR_Kainate"/>
    <property type="match status" value="1"/>
</dbReference>
<reference evidence="19 20" key="1">
    <citation type="journal article" date="2017" name="G3 (Bethesda)">
        <title>The Physical Genome Mapping of Anopheles albimanus Corrected Scaffold Misassemblies and Identified Interarm Rearrangements in Genus Anopheles.</title>
        <authorList>
            <person name="Artemov G.N."/>
            <person name="Peery A.N."/>
            <person name="Jiang X."/>
            <person name="Tu Z."/>
            <person name="Stegniy V.N."/>
            <person name="Sharakhova M.V."/>
            <person name="Sharakhov I.V."/>
        </authorList>
    </citation>
    <scope>NUCLEOTIDE SEQUENCE [LARGE SCALE GENOMIC DNA]</scope>
    <source>
        <strain evidence="19 20">ALBI9_A</strain>
    </source>
</reference>
<evidence type="ECO:0000256" key="10">
    <source>
        <dbReference type="ARBA" id="ARBA00023180"/>
    </source>
</evidence>
<keyword evidence="20" id="KW-1185">Reference proteome</keyword>
<evidence type="ECO:0000313" key="19">
    <source>
        <dbReference type="EnsemblMetazoa" id="AALB006850-PA"/>
    </source>
</evidence>
<dbReference type="VEuPathDB" id="VectorBase:AALB20_031811"/>
<dbReference type="SMART" id="SM00918">
    <property type="entry name" value="Lig_chan-Glu_bd"/>
    <property type="match status" value="2"/>
</dbReference>
<feature type="compositionally biased region" description="Polar residues" evidence="15">
    <location>
        <begin position="2000"/>
        <end position="2010"/>
    </location>
</feature>
<dbReference type="FunFam" id="1.10.287.70:FF:000105">
    <property type="entry name" value="Eye-enriched kainate receptor, isoform A"/>
    <property type="match status" value="1"/>
</dbReference>
<dbReference type="Pfam" id="PF10613">
    <property type="entry name" value="Lig_chan-Glu_bd"/>
    <property type="match status" value="2"/>
</dbReference>
<dbReference type="STRING" id="7167.A0A182FK05"/>
<evidence type="ECO:0000256" key="2">
    <source>
        <dbReference type="ARBA" id="ARBA00022448"/>
    </source>
</evidence>
<keyword evidence="7" id="KW-0406">Ion transport</keyword>
<feature type="transmembrane region" description="Helical" evidence="16">
    <location>
        <begin position="1554"/>
        <end position="1575"/>
    </location>
</feature>
<feature type="compositionally biased region" description="Polar residues" evidence="15">
    <location>
        <begin position="933"/>
        <end position="942"/>
    </location>
</feature>
<keyword evidence="12" id="KW-1071">Ligand-gated ion channel</keyword>
<dbReference type="InterPro" id="IPR001320">
    <property type="entry name" value="Iontro_rcpt_C"/>
</dbReference>
<evidence type="ECO:0000256" key="5">
    <source>
        <dbReference type="ARBA" id="ARBA00022989"/>
    </source>
</evidence>
<dbReference type="Pfam" id="PF01094">
    <property type="entry name" value="ANF_receptor"/>
    <property type="match status" value="2"/>
</dbReference>
<dbReference type="CDD" id="cd06382">
    <property type="entry name" value="PBP1_iGluR_Kainate"/>
    <property type="match status" value="2"/>
</dbReference>
<dbReference type="InterPro" id="IPR001828">
    <property type="entry name" value="ANF_lig-bd_rcpt"/>
</dbReference>
<feature type="compositionally biased region" description="Gly residues" evidence="15">
    <location>
        <begin position="917"/>
        <end position="926"/>
    </location>
</feature>
<reference evidence="19" key="2">
    <citation type="submission" date="2022-08" db="UniProtKB">
        <authorList>
            <consortium name="EnsemblMetazoa"/>
        </authorList>
    </citation>
    <scope>IDENTIFICATION</scope>
    <source>
        <strain evidence="19">STECLA/ALBI9_A</strain>
    </source>
</reference>
<sequence>MSGQRARATAAVDGRQRLLPVLVLYSILVLLPVAVVALPDAIQIGGLFHPDDDHQEIAFRYAVEKINSDRTILPRSKLLAQIERISPQDSFLASKRVCHLLGVGVAAIFGPQSSHTASHVQSICDTMEIPHLETRWDYRLRRESCLVNLYPHPSTLSKAYVDLVAAWGWKSFTIIYETNEGLVRMQELLKAHGLSDYPITVRQLSDSGDYRPLLKQIKNSAESHIVLDCSTERIYEVLKQAQQIGMMSDYHSYLITSLDLHTINLDEFKYGGTNITAFRLVDPENPEVAQAIRNWTAGEARLGRKVDFKTAENVTVIKAETALMYDAVHLFAKALHDLDTSQQIDIHPLSCDKQDTWPHGYSLINYMKIVEMRGLTDVIKFDHQGFRSDFVLDIVELGPQGLRKSGIWNSTSGVNFTRTYGEQQKEIVEILQNKTLIVTTILSAPYCMRKDSAEKLTGNSQFEGYAIDLIHEISKILGFNYTIRLAPDGRYGSHNKETGEWDGMIKELLEQRADLAIADLTITFDREQVVDFTMPFMNLGISVLYRKPVKQPPNLFSFLSPLSLDVWIYMATAYLGVSVLLFILARFTPYEWPTPNPCDPHPEKLQTQFTLMNCMWFAIGSLMQQGCDFLPNFTLLNSLWFTIGSLMQQGCDIAPKAVSTRMVAGMWWFFTLIMISSYTANLAAFLTVERMDSPIESAEDLAKQTKIKYGALRGGSTAAFFRDSNFSTYQRMWSFMESARPSVFTVSNVEGVERVVKGKGSYAFLMESTSIEYVIERNCELTQVGGMLDSKGYGIAMPPNSPFRTAISGAVLKLQEEGKLHILKTRWWKEKRGGGSCRDDTSKSSSTANELGLANVGGVFVVLMGGMGVACVIAVCEFVWKSRKVAVEERVSLCSEMASELRFALKRSRPRNTGAVHGAGGVGGGGRSERGTTLRNAASSRASPKEVSSEQSSDSHGVTARFHPLGPPYAQYEFEAKSPGPDPRMDRCCNAQRRLSCWWRIAAMVLLLGTQLAVAYNGGDLDETVEHIKIGGLFDGDTDDAELAFQYAVEAVNNEKLSYSNYQLEAQAVKVKYGDQFDVSKKLCRLLKTGVAGIFGPSSPKSALHVQSVCDEKEMPHIETRWDAYTKLPTLNLHPHPHIMGRVLLDLVVAFEWKDFTILYESGPWLPSISDLLKMYDPKGYTVTVRQLDLKLNGNYRAVLRRVKLTDDKRIILAASIDSMPEILKQAQQVGLLTDHHQIIVTSLDLHTIDLEPYQYSGTNITGIRLIDPEEEKIKQVTEFLNASQISKTLELTEGLNPAKMRVETALMYDAVLLFAEALKHLIGSEPMHLLQPIPLKCDDVTTWKNGYSIINYMKSSTIHGLTRNIKFDHQGHRSDFLLDIIELGPAGLEKVGIWNSTEGLNFTRKKEQTALAFDDGTLQNRTFIVLTAISPPYGMLKDSPVKLTGNDRFEGFGIDLIHELSLMLGFNYTFILQEDGVYGSLNSQTKKWNGMVNELLEWRADLAITDLTITSDRESAVDFTMPFMNLGISILYRKPTKQPPSLFSFMSPFSKQVWLYLGGAYMMVSMSFFILGRISPKEWDNPYPCIEEPEELENQFSFSNSMWFTIGALLQQGSEIAPKAPATRAVASIWWFFTLIMVSSYTANLAAFLTVEQVSSPINNAEELAAAGGAVKYGAKRDGSTISFFKDAQYGTYAKMYQYMMANQDLLTASNPEGLQRVKTENYAFLMESTSIEYIIERECDVTQIGGLLDDKGYGIAMRKNSPYRSALSEAVLRLQEQGVLTSLKRKWWKEKRGGGACSNTMEEGGALALELANVGGVFVLLIVGCVAALFVSFCEMLCDVHSRSRDLKQSTSDDGAEELGMDNVGGVFFVLFVGCSFASLFGCCELFFVIAHRARRHKVPFREELMAELRFVAKCHGNTKPVRHRKSSSGSHNSLESGALDSEAGDRSEEGASSSKQDLRSGGGSPPNSAEPANDNSANGRRKPTPASANGKLALNGGATQRKVTLDE</sequence>
<dbReference type="FunFam" id="3.40.190.10:FF:000061">
    <property type="entry name" value="Glutamate receptor, ionotropic kainate"/>
    <property type="match status" value="2"/>
</dbReference>
<keyword evidence="6" id="KW-0770">Synapse</keyword>
<evidence type="ECO:0000256" key="15">
    <source>
        <dbReference type="SAM" id="MobiDB-lite"/>
    </source>
</evidence>
<dbReference type="VEuPathDB" id="VectorBase:AALB006850"/>
<evidence type="ECO:0000256" key="13">
    <source>
        <dbReference type="ARBA" id="ARBA00023303"/>
    </source>
</evidence>
<proteinExistence type="inferred from homology"/>
<evidence type="ECO:0000256" key="4">
    <source>
        <dbReference type="ARBA" id="ARBA00022692"/>
    </source>
</evidence>
<feature type="domain" description="Ionotropic glutamate receptor C-terminal" evidence="17">
    <location>
        <begin position="1423"/>
        <end position="1792"/>
    </location>
</feature>
<dbReference type="FunFam" id="1.10.287.70:FF:000010">
    <property type="entry name" value="Putative glutamate receptor ionotropic kainate 1"/>
    <property type="match status" value="1"/>
</dbReference>
<keyword evidence="9" id="KW-0675">Receptor</keyword>
<dbReference type="Gene3D" id="3.40.190.10">
    <property type="entry name" value="Periplasmic binding protein-like II"/>
    <property type="match status" value="4"/>
</dbReference>
<dbReference type="InterPro" id="IPR019594">
    <property type="entry name" value="Glu/Gly-bd"/>
</dbReference>
<dbReference type="InterPro" id="IPR028082">
    <property type="entry name" value="Peripla_BP_I"/>
</dbReference>
<dbReference type="Gene3D" id="1.10.287.70">
    <property type="match status" value="3"/>
</dbReference>
<name>A0A182FK05_ANOAL</name>
<feature type="transmembrane region" description="Helical" evidence="16">
    <location>
        <begin position="1516"/>
        <end position="1533"/>
    </location>
</feature>
<feature type="domain" description="Ionotropic glutamate receptor L-glutamate and glycine-binding" evidence="18">
    <location>
        <begin position="445"/>
        <end position="510"/>
    </location>
</feature>
<evidence type="ECO:0000256" key="3">
    <source>
        <dbReference type="ARBA" id="ARBA00022475"/>
    </source>
</evidence>
<keyword evidence="5 16" id="KW-1133">Transmembrane helix</keyword>
<feature type="region of interest" description="Disordered" evidence="15">
    <location>
        <begin position="1922"/>
        <end position="2010"/>
    </location>
</feature>
<evidence type="ECO:0000259" key="17">
    <source>
        <dbReference type="SMART" id="SM00079"/>
    </source>
</evidence>
<evidence type="ECO:0000256" key="8">
    <source>
        <dbReference type="ARBA" id="ARBA00023136"/>
    </source>
</evidence>
<evidence type="ECO:0000256" key="6">
    <source>
        <dbReference type="ARBA" id="ARBA00023018"/>
    </source>
</evidence>
<dbReference type="FunFam" id="1.10.287.70:FF:000134">
    <property type="entry name" value="Glutamate receptor, ionotropic kainate"/>
    <property type="match status" value="1"/>
</dbReference>
<feature type="compositionally biased region" description="Low complexity" evidence="15">
    <location>
        <begin position="1930"/>
        <end position="1939"/>
    </location>
</feature>
<feature type="transmembrane region" description="Helical" evidence="16">
    <location>
        <begin position="566"/>
        <end position="585"/>
    </location>
</feature>
<comment type="similarity">
    <text evidence="1">Belongs to the glutamate-gated ion channel (TC 1.A.10.1) family.</text>
</comment>
<evidence type="ECO:0000256" key="16">
    <source>
        <dbReference type="SAM" id="Phobius"/>
    </source>
</evidence>
<feature type="domain" description="Ionotropic glutamate receptor C-terminal" evidence="17">
    <location>
        <begin position="435"/>
        <end position="830"/>
    </location>
</feature>
<dbReference type="FunFam" id="3.40.50.2300:FF:000106">
    <property type="entry name" value="Glutamate receptor ionotropic, kainate"/>
    <property type="match status" value="1"/>
</dbReference>
<evidence type="ECO:0000256" key="11">
    <source>
        <dbReference type="ARBA" id="ARBA00023257"/>
    </source>
</evidence>
<dbReference type="GO" id="GO:0015276">
    <property type="term" value="F:ligand-gated monoatomic ion channel activity"/>
    <property type="evidence" value="ECO:0007669"/>
    <property type="project" value="InterPro"/>
</dbReference>
<feature type="transmembrane region" description="Helical" evidence="16">
    <location>
        <begin position="1869"/>
        <end position="1893"/>
    </location>
</feature>
<keyword evidence="11" id="KW-0628">Postsynaptic cell membrane</keyword>
<evidence type="ECO:0000256" key="12">
    <source>
        <dbReference type="ARBA" id="ARBA00023286"/>
    </source>
</evidence>
<dbReference type="SUPFAM" id="SSF53850">
    <property type="entry name" value="Periplasmic binding protein-like II"/>
    <property type="match status" value="2"/>
</dbReference>
<dbReference type="GO" id="GO:0045211">
    <property type="term" value="C:postsynaptic membrane"/>
    <property type="evidence" value="ECO:0007669"/>
    <property type="project" value="UniProtKB-SubCell"/>
</dbReference>
<feature type="transmembrane region" description="Helical" evidence="16">
    <location>
        <begin position="1813"/>
        <end position="1835"/>
    </location>
</feature>
<feature type="transmembrane region" description="Helical" evidence="16">
    <location>
        <begin position="21"/>
        <end position="39"/>
    </location>
</feature>
<dbReference type="SUPFAM" id="SSF53822">
    <property type="entry name" value="Periplasmic binding protein-like I"/>
    <property type="match status" value="2"/>
</dbReference>
<keyword evidence="13" id="KW-0407">Ion channel</keyword>
<feature type="transmembrane region" description="Helical" evidence="16">
    <location>
        <begin position="667"/>
        <end position="688"/>
    </location>
</feature>
<feature type="transmembrane region" description="Helical" evidence="16">
    <location>
        <begin position="853"/>
        <end position="880"/>
    </location>
</feature>
<keyword evidence="8 16" id="KW-0472">Membrane</keyword>
<accession>A0A182FK05</accession>
<dbReference type="VEuPathDB" id="VectorBase:AALB20_036051"/>
<dbReference type="Pfam" id="PF00060">
    <property type="entry name" value="Lig_chan"/>
    <property type="match status" value="2"/>
</dbReference>
<keyword evidence="2" id="KW-0813">Transport</keyword>
<dbReference type="InterPro" id="IPR015683">
    <property type="entry name" value="Ionotropic_Glu_rcpt"/>
</dbReference>
<comment type="subcellular location">
    <subcellularLocation>
        <location evidence="14">Postsynaptic cell membrane</location>
        <topology evidence="14">Multi-pass membrane protein</topology>
    </subcellularLocation>
</comment>
<evidence type="ECO:0000256" key="9">
    <source>
        <dbReference type="ARBA" id="ARBA00023170"/>
    </source>
</evidence>
<dbReference type="Proteomes" id="UP000069272">
    <property type="component" value="Chromosome X"/>
</dbReference>
<dbReference type="SMART" id="SM00079">
    <property type="entry name" value="PBPe"/>
    <property type="match status" value="2"/>
</dbReference>